<dbReference type="PANTHER" id="PTHR46566:SF2">
    <property type="entry name" value="ATP-DEPENDENT 6-PHOSPHOFRUCTOKINASE ISOZYME 2"/>
    <property type="match status" value="1"/>
</dbReference>
<keyword evidence="9" id="KW-1185">Reference proteome</keyword>
<evidence type="ECO:0000256" key="3">
    <source>
        <dbReference type="ARBA" id="ARBA00022741"/>
    </source>
</evidence>
<dbReference type="Pfam" id="PF00294">
    <property type="entry name" value="PfkB"/>
    <property type="match status" value="1"/>
</dbReference>
<sequence length="331" mass="34407">MNRAPIVTLTMNPALDVTADADEVRPTDKVRCHAVRYDAGGGGINVARFAGALGGDVVAVFAAGGSTGERLVDLVYASRTPYTLVPLEGATRESFTVNDRAGDQQYRFVLPGPTLSPAECALCLDKLREAIPPAVASACYVVASGSLPPGVPVDFYQRVADLCGDVGARLILDTSVDALTHVTSGVYLLKPSVRELRECVGRALSTLPEQLEAAHELIERGLTEAVVVSLGPQGAILATATESRHFPAIPVHAVSGVGAGDAMVAGIAVGLSSGWSISDAVRYGIAAAAAKLLTPGTAAFAAADVDRFVELAAESTESRWRTETLEPISRK</sequence>
<comment type="caution">
    <text evidence="8">The sequence shown here is derived from an EMBL/GenBank/DDBJ whole genome shotgun (WGS) entry which is preliminary data.</text>
</comment>
<dbReference type="AlphaFoldDB" id="A0A0J6WS89"/>
<evidence type="ECO:0000313" key="8">
    <source>
        <dbReference type="EMBL" id="KMO84622.1"/>
    </source>
</evidence>
<evidence type="ECO:0000256" key="1">
    <source>
        <dbReference type="ARBA" id="ARBA00010688"/>
    </source>
</evidence>
<dbReference type="PIRSF" id="PIRSF000535">
    <property type="entry name" value="1PFK/6PFK/LacC"/>
    <property type="match status" value="1"/>
</dbReference>
<evidence type="ECO:0000259" key="7">
    <source>
        <dbReference type="Pfam" id="PF00294"/>
    </source>
</evidence>
<evidence type="ECO:0000256" key="6">
    <source>
        <dbReference type="PIRNR" id="PIRNR000535"/>
    </source>
</evidence>
<keyword evidence="2 6" id="KW-0808">Transferase</keyword>
<dbReference type="GO" id="GO:0005524">
    <property type="term" value="F:ATP binding"/>
    <property type="evidence" value="ECO:0007669"/>
    <property type="project" value="UniProtKB-KW"/>
</dbReference>
<keyword evidence="4 8" id="KW-0418">Kinase</keyword>
<proteinExistence type="inferred from homology"/>
<evidence type="ECO:0000313" key="9">
    <source>
        <dbReference type="Proteomes" id="UP000036176"/>
    </source>
</evidence>
<comment type="similarity">
    <text evidence="1">Belongs to the carbohydrate kinase PfkB family.</text>
</comment>
<dbReference type="RefSeq" id="WP_048416629.1">
    <property type="nucleotide sequence ID" value="NZ_JYNX01000013.1"/>
</dbReference>
<keyword evidence="5" id="KW-0067">ATP-binding</keyword>
<reference evidence="8 9" key="1">
    <citation type="journal article" date="2015" name="Genome Biol. Evol.">
        <title>Characterization of Three Mycobacterium spp. with Potential Use in Bioremediation by Genome Sequencing and Comparative Genomics.</title>
        <authorList>
            <person name="Das S."/>
            <person name="Pettersson B.M."/>
            <person name="Behra P.R."/>
            <person name="Ramesh M."/>
            <person name="Dasgupta S."/>
            <person name="Bhattacharya A."/>
            <person name="Kirsebom L.A."/>
        </authorList>
    </citation>
    <scope>NUCLEOTIDE SEQUENCE [LARGE SCALE GENOMIC DNA]</scope>
    <source>
        <strain evidence="8 9">DSM 44219</strain>
    </source>
</reference>
<gene>
    <name evidence="8" type="primary">pfkB_1</name>
    <name evidence="8" type="ORF">MCHUDSM44219_00492</name>
</gene>
<dbReference type="SUPFAM" id="SSF53613">
    <property type="entry name" value="Ribokinase-like"/>
    <property type="match status" value="1"/>
</dbReference>
<dbReference type="Proteomes" id="UP000036176">
    <property type="component" value="Unassembled WGS sequence"/>
</dbReference>
<evidence type="ECO:0000256" key="4">
    <source>
        <dbReference type="ARBA" id="ARBA00022777"/>
    </source>
</evidence>
<dbReference type="PANTHER" id="PTHR46566">
    <property type="entry name" value="1-PHOSPHOFRUCTOKINASE-RELATED"/>
    <property type="match status" value="1"/>
</dbReference>
<name>A0A0J6WS89_MYCCU</name>
<evidence type="ECO:0000256" key="5">
    <source>
        <dbReference type="ARBA" id="ARBA00022840"/>
    </source>
</evidence>
<organism evidence="8 9">
    <name type="scientific">Mycolicibacterium chubuense</name>
    <name type="common">Mycobacterium chubuense</name>
    <dbReference type="NCBI Taxonomy" id="1800"/>
    <lineage>
        <taxon>Bacteria</taxon>
        <taxon>Bacillati</taxon>
        <taxon>Actinomycetota</taxon>
        <taxon>Actinomycetes</taxon>
        <taxon>Mycobacteriales</taxon>
        <taxon>Mycobacteriaceae</taxon>
        <taxon>Mycolicibacterium</taxon>
    </lineage>
</organism>
<dbReference type="CDD" id="cd01164">
    <property type="entry name" value="FruK_PfkB_like"/>
    <property type="match status" value="1"/>
</dbReference>
<dbReference type="GO" id="GO:0003872">
    <property type="term" value="F:6-phosphofructokinase activity"/>
    <property type="evidence" value="ECO:0007669"/>
    <property type="project" value="TreeGrafter"/>
</dbReference>
<accession>A0A0J6WS89</accession>
<dbReference type="PATRIC" id="fig|1800.3.peg.498"/>
<feature type="domain" description="Carbohydrate kinase PfkB" evidence="7">
    <location>
        <begin position="15"/>
        <end position="299"/>
    </location>
</feature>
<dbReference type="GO" id="GO:0005829">
    <property type="term" value="C:cytosol"/>
    <property type="evidence" value="ECO:0007669"/>
    <property type="project" value="TreeGrafter"/>
</dbReference>
<dbReference type="Gene3D" id="3.40.1190.20">
    <property type="match status" value="1"/>
</dbReference>
<dbReference type="InterPro" id="IPR011611">
    <property type="entry name" value="PfkB_dom"/>
</dbReference>
<evidence type="ECO:0000256" key="2">
    <source>
        <dbReference type="ARBA" id="ARBA00022679"/>
    </source>
</evidence>
<dbReference type="InterPro" id="IPR029056">
    <property type="entry name" value="Ribokinase-like"/>
</dbReference>
<protein>
    <submittedName>
        <fullName evidence="8">Putative phosphofructokinase PfkB</fullName>
        <ecNumber evidence="8">2.7.1.-</ecNumber>
    </submittedName>
</protein>
<dbReference type="EMBL" id="JYNX01000013">
    <property type="protein sequence ID" value="KMO84622.1"/>
    <property type="molecule type" value="Genomic_DNA"/>
</dbReference>
<keyword evidence="3" id="KW-0547">Nucleotide-binding</keyword>
<dbReference type="EC" id="2.7.1.-" evidence="8"/>
<dbReference type="NCBIfam" id="TIGR03168">
    <property type="entry name" value="1-PFK"/>
    <property type="match status" value="1"/>
</dbReference>
<dbReference type="InterPro" id="IPR017583">
    <property type="entry name" value="Tagatose/fructose_Pkinase"/>
</dbReference>
<dbReference type="OrthoDB" id="9801219at2"/>